<evidence type="ECO:0000256" key="5">
    <source>
        <dbReference type="ARBA" id="ARBA00022691"/>
    </source>
</evidence>
<comment type="subcellular location">
    <subcellularLocation>
        <location evidence="6">Cytoplasm</location>
    </subcellularLocation>
</comment>
<keyword evidence="4 6" id="KW-0808">Transferase</keyword>
<sequence length="310" mass="35859">MKNQKHITVLLHEAIKYLNIKKNGIYIDGTFGGGGHSLNILKHLGKQGKLYSFDQDPYAINIAKKIFDSRFHIIQDKFSNITMHAKNMNIYKKIDGILLDLGPSSMQLFNPQRGFSFRINGPLDMRMNPCHGTSAKQWINTSNQNTIAYILKTLGEEKYAKKIANKIVKIRNIKPINTTQELSAIIQNIVPYNKYKHPARRSFQAIRIFINQELYEIKTFLQQVLNILNSHGKIVIISFHSIEDRIIKKFMIQHSQNVNIPYNLPITENKINQLNIKKIKNIKRIFPSPQEMIQNPRSRSAILRTAQLIE</sequence>
<feature type="binding site" evidence="6">
    <location>
        <position position="78"/>
    </location>
    <ligand>
        <name>S-adenosyl-L-methionine</name>
        <dbReference type="ChEBI" id="CHEBI:59789"/>
    </ligand>
</feature>
<feature type="binding site" evidence="6">
    <location>
        <begin position="34"/>
        <end position="36"/>
    </location>
    <ligand>
        <name>S-adenosyl-L-methionine</name>
        <dbReference type="ChEBI" id="CHEBI:59789"/>
    </ligand>
</feature>
<evidence type="ECO:0000256" key="3">
    <source>
        <dbReference type="ARBA" id="ARBA00022603"/>
    </source>
</evidence>
<dbReference type="Proteomes" id="UP000298636">
    <property type="component" value="Chromosome"/>
</dbReference>
<dbReference type="GO" id="GO:0005737">
    <property type="term" value="C:cytoplasm"/>
    <property type="evidence" value="ECO:0007669"/>
    <property type="project" value="UniProtKB-SubCell"/>
</dbReference>
<reference evidence="7 8" key="1">
    <citation type="submission" date="2018-10" db="EMBL/GenBank/DDBJ databases">
        <title>Comparative functional genomics of the obligate endosymbiont Buchnera aphidicola.</title>
        <authorList>
            <person name="Chong R.A."/>
        </authorList>
    </citation>
    <scope>NUCLEOTIDE SEQUENCE [LARGE SCALE GENOMIC DNA]</scope>
    <source>
        <strain evidence="7 8">Ssp</strain>
    </source>
</reference>
<keyword evidence="3 6" id="KW-0489">Methyltransferase</keyword>
<dbReference type="PANTHER" id="PTHR11265">
    <property type="entry name" value="S-ADENOSYL-METHYLTRANSFERASE MRAW"/>
    <property type="match status" value="1"/>
</dbReference>
<gene>
    <name evidence="6 7" type="primary">rsmH</name>
    <name evidence="7" type="ORF">D9V79_00715</name>
</gene>
<dbReference type="Gene3D" id="3.40.50.150">
    <property type="entry name" value="Vaccinia Virus protein VP39"/>
    <property type="match status" value="1"/>
</dbReference>
<dbReference type="InterPro" id="IPR002903">
    <property type="entry name" value="RsmH"/>
</dbReference>
<evidence type="ECO:0000313" key="8">
    <source>
        <dbReference type="Proteomes" id="UP000298636"/>
    </source>
</evidence>
<keyword evidence="8" id="KW-1185">Reference proteome</keyword>
<dbReference type="InterPro" id="IPR023397">
    <property type="entry name" value="SAM-dep_MeTrfase_MraW_recog"/>
</dbReference>
<organism evidence="7 8">
    <name type="scientific">Buchnera aphidicola</name>
    <name type="common">Stegophylla sp.</name>
    <dbReference type="NCBI Taxonomy" id="2315800"/>
    <lineage>
        <taxon>Bacteria</taxon>
        <taxon>Pseudomonadati</taxon>
        <taxon>Pseudomonadota</taxon>
        <taxon>Gammaproteobacteria</taxon>
        <taxon>Enterobacterales</taxon>
        <taxon>Erwiniaceae</taxon>
        <taxon>Buchnera</taxon>
    </lineage>
</organism>
<evidence type="ECO:0000256" key="4">
    <source>
        <dbReference type="ARBA" id="ARBA00022679"/>
    </source>
</evidence>
<dbReference type="EMBL" id="CP032998">
    <property type="protein sequence ID" value="QCI26328.1"/>
    <property type="molecule type" value="Genomic_DNA"/>
</dbReference>
<accession>A0A4D6YL12</accession>
<keyword evidence="6" id="KW-0963">Cytoplasm</keyword>
<dbReference type="GO" id="GO:0071424">
    <property type="term" value="F:rRNA (cytosine-N4-)-methyltransferase activity"/>
    <property type="evidence" value="ECO:0007669"/>
    <property type="project" value="UniProtKB-UniRule"/>
</dbReference>
<dbReference type="Gene3D" id="1.10.150.170">
    <property type="entry name" value="Putative methyltransferase TM0872, insert domain"/>
    <property type="match status" value="1"/>
</dbReference>
<evidence type="ECO:0000256" key="6">
    <source>
        <dbReference type="HAMAP-Rule" id="MF_01007"/>
    </source>
</evidence>
<evidence type="ECO:0000256" key="2">
    <source>
        <dbReference type="ARBA" id="ARBA00022552"/>
    </source>
</evidence>
<proteinExistence type="inferred from homology"/>
<dbReference type="PANTHER" id="PTHR11265:SF0">
    <property type="entry name" value="12S RRNA N4-METHYLCYTIDINE METHYLTRANSFERASE"/>
    <property type="match status" value="1"/>
</dbReference>
<dbReference type="OrthoDB" id="9806637at2"/>
<protein>
    <recommendedName>
        <fullName evidence="6">Ribosomal RNA small subunit methyltransferase H</fullName>
        <ecNumber evidence="6">2.1.1.199</ecNumber>
    </recommendedName>
    <alternativeName>
        <fullName evidence="6">16S rRNA m(4)C1402 methyltransferase</fullName>
    </alternativeName>
    <alternativeName>
        <fullName evidence="6">rRNA (cytosine-N(4)-)-methyltransferase RsmH</fullName>
    </alternativeName>
</protein>
<dbReference type="SUPFAM" id="SSF53335">
    <property type="entry name" value="S-adenosyl-L-methionine-dependent methyltransferases"/>
    <property type="match status" value="1"/>
</dbReference>
<evidence type="ECO:0000256" key="1">
    <source>
        <dbReference type="ARBA" id="ARBA00010396"/>
    </source>
</evidence>
<keyword evidence="2 6" id="KW-0698">rRNA processing</keyword>
<comment type="catalytic activity">
    <reaction evidence="6">
        <text>cytidine(1402) in 16S rRNA + S-adenosyl-L-methionine = N(4)-methylcytidine(1402) in 16S rRNA + S-adenosyl-L-homocysteine + H(+)</text>
        <dbReference type="Rhea" id="RHEA:42928"/>
        <dbReference type="Rhea" id="RHEA-COMP:10286"/>
        <dbReference type="Rhea" id="RHEA-COMP:10287"/>
        <dbReference type="ChEBI" id="CHEBI:15378"/>
        <dbReference type="ChEBI" id="CHEBI:57856"/>
        <dbReference type="ChEBI" id="CHEBI:59789"/>
        <dbReference type="ChEBI" id="CHEBI:74506"/>
        <dbReference type="ChEBI" id="CHEBI:82748"/>
        <dbReference type="EC" id="2.1.1.199"/>
    </reaction>
</comment>
<dbReference type="AlphaFoldDB" id="A0A4D6YL12"/>
<feature type="binding site" evidence="6">
    <location>
        <position position="54"/>
    </location>
    <ligand>
        <name>S-adenosyl-L-methionine</name>
        <dbReference type="ChEBI" id="CHEBI:59789"/>
    </ligand>
</feature>
<dbReference type="GO" id="GO:0070475">
    <property type="term" value="P:rRNA base methylation"/>
    <property type="evidence" value="ECO:0007669"/>
    <property type="project" value="UniProtKB-UniRule"/>
</dbReference>
<dbReference type="SUPFAM" id="SSF81799">
    <property type="entry name" value="Putative methyltransferase TM0872, insert domain"/>
    <property type="match status" value="1"/>
</dbReference>
<evidence type="ECO:0000313" key="7">
    <source>
        <dbReference type="EMBL" id="QCI26328.1"/>
    </source>
</evidence>
<keyword evidence="5 6" id="KW-0949">S-adenosyl-L-methionine</keyword>
<dbReference type="PIRSF" id="PIRSF004486">
    <property type="entry name" value="MraW"/>
    <property type="match status" value="1"/>
</dbReference>
<feature type="binding site" evidence="6">
    <location>
        <position position="100"/>
    </location>
    <ligand>
        <name>S-adenosyl-L-methionine</name>
        <dbReference type="ChEBI" id="CHEBI:59789"/>
    </ligand>
</feature>
<dbReference type="Pfam" id="PF01795">
    <property type="entry name" value="Methyltransf_5"/>
    <property type="match status" value="1"/>
</dbReference>
<comment type="similarity">
    <text evidence="1 6">Belongs to the methyltransferase superfamily. RsmH family.</text>
</comment>
<dbReference type="InterPro" id="IPR029063">
    <property type="entry name" value="SAM-dependent_MTases_sf"/>
</dbReference>
<dbReference type="NCBIfam" id="TIGR00006">
    <property type="entry name" value="16S rRNA (cytosine(1402)-N(4))-methyltransferase RsmH"/>
    <property type="match status" value="1"/>
</dbReference>
<dbReference type="RefSeq" id="WP_158351724.1">
    <property type="nucleotide sequence ID" value="NZ_CP032998.1"/>
</dbReference>
<feature type="binding site" evidence="6">
    <location>
        <position position="107"/>
    </location>
    <ligand>
        <name>S-adenosyl-L-methionine</name>
        <dbReference type="ChEBI" id="CHEBI:59789"/>
    </ligand>
</feature>
<dbReference type="HAMAP" id="MF_01007">
    <property type="entry name" value="16SrRNA_methyltr_H"/>
    <property type="match status" value="1"/>
</dbReference>
<dbReference type="EC" id="2.1.1.199" evidence="6"/>
<comment type="function">
    <text evidence="6">Specifically methylates the N4 position of cytidine in position 1402 (C1402) of 16S rRNA.</text>
</comment>
<name>A0A4D6YL12_9GAMM</name>